<proteinExistence type="predicted"/>
<evidence type="ECO:0000313" key="2">
    <source>
        <dbReference type="Proteomes" id="UP000267003"/>
    </source>
</evidence>
<sequence>MFAALVIATLAACGGTDSGDVAEELGQSSSALSTCSAACASGLSVSCSGSSCSSVDGQYVQCDGLYHYCPLPPPPCTKANTCTFIDGTSCASPGAERQCCLSGLPTGGCYCKFDNTWTCTLPPDGP</sequence>
<protein>
    <submittedName>
        <fullName evidence="1">Uncharacterized protein</fullName>
    </submittedName>
</protein>
<dbReference type="EMBL" id="RAWK01000238">
    <property type="protein sequence ID" value="RKH57470.1"/>
    <property type="molecule type" value="Genomic_DNA"/>
</dbReference>
<keyword evidence="2" id="KW-1185">Reference proteome</keyword>
<dbReference type="AlphaFoldDB" id="A0A3A8PQX4"/>
<accession>A0A3A8PQX4</accession>
<dbReference type="Proteomes" id="UP000267003">
    <property type="component" value="Unassembled WGS sequence"/>
</dbReference>
<gene>
    <name evidence="1" type="ORF">D7W81_31195</name>
</gene>
<name>A0A3A8PQX4_9BACT</name>
<organism evidence="1 2">
    <name type="scientific">Corallococcus aberystwythensis</name>
    <dbReference type="NCBI Taxonomy" id="2316722"/>
    <lineage>
        <taxon>Bacteria</taxon>
        <taxon>Pseudomonadati</taxon>
        <taxon>Myxococcota</taxon>
        <taxon>Myxococcia</taxon>
        <taxon>Myxococcales</taxon>
        <taxon>Cystobacterineae</taxon>
        <taxon>Myxococcaceae</taxon>
        <taxon>Corallococcus</taxon>
    </lineage>
</organism>
<reference evidence="2" key="1">
    <citation type="submission" date="2018-09" db="EMBL/GenBank/DDBJ databases">
        <authorList>
            <person name="Livingstone P.G."/>
            <person name="Whitworth D.E."/>
        </authorList>
    </citation>
    <scope>NUCLEOTIDE SEQUENCE [LARGE SCALE GENOMIC DNA]</scope>
    <source>
        <strain evidence="2">AB050A</strain>
    </source>
</reference>
<comment type="caution">
    <text evidence="1">The sequence shown here is derived from an EMBL/GenBank/DDBJ whole genome shotgun (WGS) entry which is preliminary data.</text>
</comment>
<evidence type="ECO:0000313" key="1">
    <source>
        <dbReference type="EMBL" id="RKH57470.1"/>
    </source>
</evidence>